<dbReference type="PANTHER" id="PTHR30221:SF1">
    <property type="entry name" value="SMALL-CONDUCTANCE MECHANOSENSITIVE CHANNEL"/>
    <property type="match status" value="1"/>
</dbReference>
<keyword evidence="3" id="KW-1003">Cell membrane</keyword>
<evidence type="ECO:0000256" key="1">
    <source>
        <dbReference type="ARBA" id="ARBA00004651"/>
    </source>
</evidence>
<feature type="domain" description="Mechanosensitive ion channel MscS" evidence="8">
    <location>
        <begin position="115"/>
        <end position="181"/>
    </location>
</feature>
<dbReference type="InterPro" id="IPR011066">
    <property type="entry name" value="MscS_channel_C_sf"/>
</dbReference>
<dbReference type="InterPro" id="IPR049142">
    <property type="entry name" value="MS_channel_1st"/>
</dbReference>
<keyword evidence="5 7" id="KW-1133">Transmembrane helix</keyword>
<evidence type="ECO:0000256" key="3">
    <source>
        <dbReference type="ARBA" id="ARBA00022475"/>
    </source>
</evidence>
<sequence length="298" mass="32950">MDQEELSFVDQLKTYITDFLSNPEALIGIMKSMVLALLLFWIGRRIARWIANLTAKGLTKAGNDPILVNFLRNLVYYVILATVVIMALGQLGVQTTSLIAVMGAAGLAIGLALKDSLSNFASGVMLVMFRPFKLGDVVEVAGKTGKVQEIRIFSTLINTPDQKAMIVPNGLITADVITNFTAQKTRRVDLIIGVSYDDDIKLAKSIIHDTITAHDLVLQDPAPTIMVMELADSSINFAVRPWCNTDDYWTVYGDLLEQLKYNLEAGGCSFPYPQTDVHLHQASFGILLLPESRYRKHD</sequence>
<dbReference type="AlphaFoldDB" id="A0A3B0WS35"/>
<dbReference type="EMBL" id="UOFA01000321">
    <property type="protein sequence ID" value="VAW47106.1"/>
    <property type="molecule type" value="Genomic_DNA"/>
</dbReference>
<feature type="transmembrane region" description="Helical" evidence="7">
    <location>
        <begin position="74"/>
        <end position="91"/>
    </location>
</feature>
<organism evidence="11">
    <name type="scientific">hydrothermal vent metagenome</name>
    <dbReference type="NCBI Taxonomy" id="652676"/>
    <lineage>
        <taxon>unclassified sequences</taxon>
        <taxon>metagenomes</taxon>
        <taxon>ecological metagenomes</taxon>
    </lineage>
</organism>
<dbReference type="PANTHER" id="PTHR30221">
    <property type="entry name" value="SMALL-CONDUCTANCE MECHANOSENSITIVE CHANNEL"/>
    <property type="match status" value="1"/>
</dbReference>
<evidence type="ECO:0000313" key="11">
    <source>
        <dbReference type="EMBL" id="VAW47106.1"/>
    </source>
</evidence>
<protein>
    <recommendedName>
        <fullName evidence="12">Small-conductance mechanosensitive channel</fullName>
    </recommendedName>
</protein>
<evidence type="ECO:0000259" key="8">
    <source>
        <dbReference type="Pfam" id="PF00924"/>
    </source>
</evidence>
<dbReference type="Gene3D" id="2.30.30.60">
    <property type="match status" value="1"/>
</dbReference>
<dbReference type="InterPro" id="IPR045275">
    <property type="entry name" value="MscS_archaea/bacteria_type"/>
</dbReference>
<dbReference type="SUPFAM" id="SSF82689">
    <property type="entry name" value="Mechanosensitive channel protein MscS (YggB), C-terminal domain"/>
    <property type="match status" value="1"/>
</dbReference>
<evidence type="ECO:0008006" key="12">
    <source>
        <dbReference type="Google" id="ProtNLM"/>
    </source>
</evidence>
<gene>
    <name evidence="11" type="ORF">MNBD_GAMMA02-258</name>
</gene>
<evidence type="ECO:0000256" key="2">
    <source>
        <dbReference type="ARBA" id="ARBA00008017"/>
    </source>
</evidence>
<dbReference type="Pfam" id="PF00924">
    <property type="entry name" value="MS_channel_2nd"/>
    <property type="match status" value="1"/>
</dbReference>
<keyword evidence="6 7" id="KW-0472">Membrane</keyword>
<reference evidence="11" key="1">
    <citation type="submission" date="2018-06" db="EMBL/GenBank/DDBJ databases">
        <authorList>
            <person name="Zhirakovskaya E."/>
        </authorList>
    </citation>
    <scope>NUCLEOTIDE SEQUENCE</scope>
</reference>
<comment type="similarity">
    <text evidence="2">Belongs to the MscS (TC 1.A.23) family.</text>
</comment>
<dbReference type="Pfam" id="PF21088">
    <property type="entry name" value="MS_channel_1st"/>
    <property type="match status" value="1"/>
</dbReference>
<feature type="transmembrane region" description="Helical" evidence="7">
    <location>
        <begin position="97"/>
        <end position="113"/>
    </location>
</feature>
<dbReference type="InterPro" id="IPR023408">
    <property type="entry name" value="MscS_beta-dom_sf"/>
</dbReference>
<keyword evidence="4 7" id="KW-0812">Transmembrane</keyword>
<dbReference type="InterPro" id="IPR011014">
    <property type="entry name" value="MscS_channel_TM-2"/>
</dbReference>
<dbReference type="SUPFAM" id="SSF50182">
    <property type="entry name" value="Sm-like ribonucleoproteins"/>
    <property type="match status" value="1"/>
</dbReference>
<dbReference type="Gene3D" id="1.10.287.1260">
    <property type="match status" value="1"/>
</dbReference>
<feature type="domain" description="Mechanosensitive ion channel transmembrane helices 2/3" evidence="10">
    <location>
        <begin position="73"/>
        <end position="114"/>
    </location>
</feature>
<dbReference type="GO" id="GO:0008381">
    <property type="term" value="F:mechanosensitive monoatomic ion channel activity"/>
    <property type="evidence" value="ECO:0007669"/>
    <property type="project" value="InterPro"/>
</dbReference>
<dbReference type="Gene3D" id="3.30.70.100">
    <property type="match status" value="1"/>
</dbReference>
<evidence type="ECO:0000256" key="7">
    <source>
        <dbReference type="SAM" id="Phobius"/>
    </source>
</evidence>
<dbReference type="InterPro" id="IPR006685">
    <property type="entry name" value="MscS_channel_2nd"/>
</dbReference>
<feature type="domain" description="Mechanosensitive ion channel MscS C-terminal" evidence="9">
    <location>
        <begin position="188"/>
        <end position="267"/>
    </location>
</feature>
<dbReference type="InterPro" id="IPR049278">
    <property type="entry name" value="MS_channel_C"/>
</dbReference>
<evidence type="ECO:0000259" key="9">
    <source>
        <dbReference type="Pfam" id="PF21082"/>
    </source>
</evidence>
<evidence type="ECO:0000256" key="4">
    <source>
        <dbReference type="ARBA" id="ARBA00022692"/>
    </source>
</evidence>
<proteinExistence type="inferred from homology"/>
<name>A0A3B0WS35_9ZZZZ</name>
<feature type="transmembrane region" description="Helical" evidence="7">
    <location>
        <begin position="25"/>
        <end position="43"/>
    </location>
</feature>
<dbReference type="Pfam" id="PF21082">
    <property type="entry name" value="MS_channel_3rd"/>
    <property type="match status" value="1"/>
</dbReference>
<evidence type="ECO:0000256" key="6">
    <source>
        <dbReference type="ARBA" id="ARBA00023136"/>
    </source>
</evidence>
<comment type="subcellular location">
    <subcellularLocation>
        <location evidence="1">Cell membrane</location>
        <topology evidence="1">Multi-pass membrane protein</topology>
    </subcellularLocation>
</comment>
<accession>A0A3B0WS35</accession>
<dbReference type="GO" id="GO:0005886">
    <property type="term" value="C:plasma membrane"/>
    <property type="evidence" value="ECO:0007669"/>
    <property type="project" value="UniProtKB-SubCell"/>
</dbReference>
<evidence type="ECO:0000256" key="5">
    <source>
        <dbReference type="ARBA" id="ARBA00022989"/>
    </source>
</evidence>
<dbReference type="SUPFAM" id="SSF82861">
    <property type="entry name" value="Mechanosensitive channel protein MscS (YggB), transmembrane region"/>
    <property type="match status" value="1"/>
</dbReference>
<dbReference type="InterPro" id="IPR010920">
    <property type="entry name" value="LSM_dom_sf"/>
</dbReference>
<evidence type="ECO:0000259" key="10">
    <source>
        <dbReference type="Pfam" id="PF21088"/>
    </source>
</evidence>